<organism evidence="1 2">
    <name type="scientific">Candidatus Blautia faecavium</name>
    <dbReference type="NCBI Taxonomy" id="2838487"/>
    <lineage>
        <taxon>Bacteria</taxon>
        <taxon>Bacillati</taxon>
        <taxon>Bacillota</taxon>
        <taxon>Clostridia</taxon>
        <taxon>Lachnospirales</taxon>
        <taxon>Lachnospiraceae</taxon>
        <taxon>Blautia</taxon>
    </lineage>
</organism>
<proteinExistence type="predicted"/>
<reference evidence="1" key="1">
    <citation type="journal article" date="2021" name="PeerJ">
        <title>Extensive microbial diversity within the chicken gut microbiome revealed by metagenomics and culture.</title>
        <authorList>
            <person name="Gilroy R."/>
            <person name="Ravi A."/>
            <person name="Getino M."/>
            <person name="Pursley I."/>
            <person name="Horton D.L."/>
            <person name="Alikhan N.F."/>
            <person name="Baker D."/>
            <person name="Gharbi K."/>
            <person name="Hall N."/>
            <person name="Watson M."/>
            <person name="Adriaenssens E.M."/>
            <person name="Foster-Nyarko E."/>
            <person name="Jarju S."/>
            <person name="Secka A."/>
            <person name="Antonio M."/>
            <person name="Oren A."/>
            <person name="Chaudhuri R.R."/>
            <person name="La Ragione R."/>
            <person name="Hildebrand F."/>
            <person name="Pallen M.J."/>
        </authorList>
    </citation>
    <scope>NUCLEOTIDE SEQUENCE</scope>
    <source>
        <strain evidence="1">ChiSjej1B19-5720</strain>
    </source>
</reference>
<evidence type="ECO:0000313" key="2">
    <source>
        <dbReference type="Proteomes" id="UP000823842"/>
    </source>
</evidence>
<dbReference type="EMBL" id="DWYZ01000101">
    <property type="protein sequence ID" value="HJB28189.1"/>
    <property type="molecule type" value="Genomic_DNA"/>
</dbReference>
<dbReference type="AlphaFoldDB" id="A0A9D2LRY5"/>
<sequence length="57" mass="7108">MEWLEINGYRHYLQYCRKNGEKPENVESFMEKHYPNKAFMMFLLSKDDYHEYIKAIQ</sequence>
<dbReference type="Proteomes" id="UP000823842">
    <property type="component" value="Unassembled WGS sequence"/>
</dbReference>
<name>A0A9D2LRY5_9FIRM</name>
<accession>A0A9D2LRY5</accession>
<comment type="caution">
    <text evidence="1">The sequence shown here is derived from an EMBL/GenBank/DDBJ whole genome shotgun (WGS) entry which is preliminary data.</text>
</comment>
<protein>
    <submittedName>
        <fullName evidence="1">Uncharacterized protein</fullName>
    </submittedName>
</protein>
<evidence type="ECO:0000313" key="1">
    <source>
        <dbReference type="EMBL" id="HJB28189.1"/>
    </source>
</evidence>
<reference evidence="1" key="2">
    <citation type="submission" date="2021-04" db="EMBL/GenBank/DDBJ databases">
        <authorList>
            <person name="Gilroy R."/>
        </authorList>
    </citation>
    <scope>NUCLEOTIDE SEQUENCE</scope>
    <source>
        <strain evidence="1">ChiSjej1B19-5720</strain>
    </source>
</reference>
<gene>
    <name evidence="1" type="ORF">IAA06_05285</name>
</gene>